<feature type="disulfide bond" evidence="12">
    <location>
        <begin position="366"/>
        <end position="375"/>
    </location>
</feature>
<dbReference type="FunFam" id="2.10.25.10:FF:000117">
    <property type="entry name" value="Delta-like protein"/>
    <property type="match status" value="1"/>
</dbReference>
<dbReference type="GO" id="GO:0031017">
    <property type="term" value="P:exocrine pancreas development"/>
    <property type="evidence" value="ECO:0007669"/>
    <property type="project" value="UniProtKB-ARBA"/>
</dbReference>
<dbReference type="InterPro" id="IPR000742">
    <property type="entry name" value="EGF"/>
</dbReference>
<feature type="disulfide bond" evidence="12">
    <location>
        <begin position="404"/>
        <end position="413"/>
    </location>
</feature>
<feature type="disulfide bond" evidence="12">
    <location>
        <begin position="659"/>
        <end position="668"/>
    </location>
</feature>
<evidence type="ECO:0000256" key="5">
    <source>
        <dbReference type="ARBA" id="ARBA00022729"/>
    </source>
</evidence>
<evidence type="ECO:0000256" key="1">
    <source>
        <dbReference type="ARBA" id="ARBA00004479"/>
    </source>
</evidence>
<dbReference type="GO" id="GO:0016020">
    <property type="term" value="C:membrane"/>
    <property type="evidence" value="ECO:0007669"/>
    <property type="project" value="UniProtKB-SubCell"/>
</dbReference>
<dbReference type="FunFam" id="2.10.25.10:FF:000061">
    <property type="entry name" value="Delta-like protein"/>
    <property type="match status" value="2"/>
</dbReference>
<feature type="domain" description="EGF-like" evidence="18">
    <location>
        <begin position="416"/>
        <end position="452"/>
    </location>
</feature>
<dbReference type="FunFam" id="2.10.25.10:FF:000018">
    <property type="entry name" value="Delta-like 1"/>
    <property type="match status" value="1"/>
</dbReference>
<evidence type="ECO:0000256" key="2">
    <source>
        <dbReference type="ARBA" id="ARBA00022473"/>
    </source>
</evidence>
<comment type="caution">
    <text evidence="12">Lacks conserved residue(s) required for the propagation of feature annotation.</text>
</comment>
<feature type="disulfide bond" evidence="12">
    <location>
        <begin position="735"/>
        <end position="744"/>
    </location>
</feature>
<evidence type="ECO:0000256" key="17">
    <source>
        <dbReference type="SAM" id="SignalP"/>
    </source>
</evidence>
<comment type="subcellular location">
    <subcellularLocation>
        <location evidence="1 14">Membrane</location>
        <topology evidence="1 14">Single-pass type I membrane protein</topology>
    </subcellularLocation>
</comment>
<dbReference type="Pfam" id="PF25024">
    <property type="entry name" value="EGF_TEN"/>
    <property type="match status" value="1"/>
</dbReference>
<feature type="domain" description="EGF-like" evidence="18">
    <location>
        <begin position="529"/>
        <end position="565"/>
    </location>
</feature>
<comment type="function">
    <text evidence="14">Putative Notch ligand involved in the mediation of Notch signaling.</text>
</comment>
<dbReference type="FunFam" id="2.10.25.140:FF:000001">
    <property type="entry name" value="Delta-like protein"/>
    <property type="match status" value="1"/>
</dbReference>
<dbReference type="PANTHER" id="PTHR12916">
    <property type="entry name" value="CYTOCHROME C OXIDASE POLYPEPTIDE VIC-2"/>
    <property type="match status" value="1"/>
</dbReference>
<feature type="domain" description="EGF-like" evidence="18">
    <location>
        <begin position="748"/>
        <end position="784"/>
    </location>
</feature>
<feature type="disulfide bond" evidence="12">
    <location>
        <begin position="774"/>
        <end position="783"/>
    </location>
</feature>
<feature type="signal peptide" evidence="17">
    <location>
        <begin position="1"/>
        <end position="26"/>
    </location>
</feature>
<dbReference type="PROSITE" id="PS50026">
    <property type="entry name" value="EGF_3"/>
    <property type="match status" value="14"/>
</dbReference>
<organism evidence="20 21">
    <name type="scientific">Hucho hucho</name>
    <name type="common">huchen</name>
    <dbReference type="NCBI Taxonomy" id="62062"/>
    <lineage>
        <taxon>Eukaryota</taxon>
        <taxon>Metazoa</taxon>
        <taxon>Chordata</taxon>
        <taxon>Craniata</taxon>
        <taxon>Vertebrata</taxon>
        <taxon>Euteleostomi</taxon>
        <taxon>Actinopterygii</taxon>
        <taxon>Neopterygii</taxon>
        <taxon>Teleostei</taxon>
        <taxon>Protacanthopterygii</taxon>
        <taxon>Salmoniformes</taxon>
        <taxon>Salmonidae</taxon>
        <taxon>Salmoninae</taxon>
        <taxon>Hucho</taxon>
    </lineage>
</organism>
<feature type="domain" description="EGF-like" evidence="18">
    <location>
        <begin position="593"/>
        <end position="631"/>
    </location>
</feature>
<feature type="compositionally biased region" description="Acidic residues" evidence="15">
    <location>
        <begin position="1167"/>
        <end position="1179"/>
    </location>
</feature>
<reference evidence="20" key="2">
    <citation type="submission" date="2025-08" db="UniProtKB">
        <authorList>
            <consortium name="Ensembl"/>
        </authorList>
    </citation>
    <scope>IDENTIFICATION</scope>
</reference>
<dbReference type="STRING" id="62062.ENSHHUP00000076888"/>
<dbReference type="InterPro" id="IPR009030">
    <property type="entry name" value="Growth_fac_rcpt_cys_sf"/>
</dbReference>
<feature type="disulfide bond" evidence="12">
    <location>
        <begin position="850"/>
        <end position="859"/>
    </location>
</feature>
<feature type="domain" description="EGF-like" evidence="18">
    <location>
        <begin position="491"/>
        <end position="527"/>
    </location>
</feature>
<dbReference type="Gene3D" id="2.60.40.3510">
    <property type="match status" value="1"/>
</dbReference>
<dbReference type="PROSITE" id="PS00010">
    <property type="entry name" value="ASX_HYDROXYL"/>
    <property type="match status" value="7"/>
</dbReference>
<evidence type="ECO:0000313" key="21">
    <source>
        <dbReference type="Proteomes" id="UP000314982"/>
    </source>
</evidence>
<evidence type="ECO:0000256" key="3">
    <source>
        <dbReference type="ARBA" id="ARBA00022536"/>
    </source>
</evidence>
<dbReference type="GO" id="GO:0005112">
    <property type="term" value="F:Notch binding"/>
    <property type="evidence" value="ECO:0007669"/>
    <property type="project" value="InterPro"/>
</dbReference>
<feature type="domain" description="EGF-like" evidence="18">
    <location>
        <begin position="824"/>
        <end position="860"/>
    </location>
</feature>
<proteinExistence type="predicted"/>
<dbReference type="SUPFAM" id="SSF57603">
    <property type="entry name" value="FnI-like domain"/>
    <property type="match status" value="1"/>
</dbReference>
<evidence type="ECO:0000256" key="4">
    <source>
        <dbReference type="ARBA" id="ARBA00022692"/>
    </source>
</evidence>
<keyword evidence="5 14" id="KW-0732">Signal</keyword>
<dbReference type="InterPro" id="IPR026219">
    <property type="entry name" value="Jagged/Serrate"/>
</dbReference>
<reference evidence="20" key="3">
    <citation type="submission" date="2025-09" db="UniProtKB">
        <authorList>
            <consortium name="Ensembl"/>
        </authorList>
    </citation>
    <scope>IDENTIFICATION</scope>
</reference>
<feature type="domain" description="DSL" evidence="19">
    <location>
        <begin position="189"/>
        <end position="233"/>
    </location>
</feature>
<dbReference type="GO" id="GO:0060218">
    <property type="term" value="P:hematopoietic stem cell differentiation"/>
    <property type="evidence" value="ECO:0007669"/>
    <property type="project" value="UniProtKB-ARBA"/>
</dbReference>
<feature type="disulfide bond" evidence="12">
    <location>
        <begin position="555"/>
        <end position="564"/>
    </location>
</feature>
<dbReference type="InterPro" id="IPR001007">
    <property type="entry name" value="VWF_dom"/>
</dbReference>
<feature type="domain" description="EGF-like" evidence="18">
    <location>
        <begin position="340"/>
        <end position="376"/>
    </location>
</feature>
<feature type="region of interest" description="Disordered" evidence="15">
    <location>
        <begin position="1116"/>
        <end position="1183"/>
    </location>
</feature>
<keyword evidence="6 14" id="KW-0677">Repeat</keyword>
<keyword evidence="9 14" id="KW-0472">Membrane</keyword>
<dbReference type="PROSITE" id="PS00022">
    <property type="entry name" value="EGF_1"/>
    <property type="match status" value="15"/>
</dbReference>
<dbReference type="FunFam" id="2.10.25.10:FF:000472">
    <property type="entry name" value="Uncharacterized protein, isoform A"/>
    <property type="match status" value="1"/>
</dbReference>
<dbReference type="PANTHER" id="PTHR12916:SF12">
    <property type="entry name" value="DELTA-LIKE PROTEIN"/>
    <property type="match status" value="1"/>
</dbReference>
<dbReference type="Pfam" id="PF21700">
    <property type="entry name" value="EGF_DL_JAG"/>
    <property type="match status" value="1"/>
</dbReference>
<dbReference type="Pfam" id="PF07657">
    <property type="entry name" value="MNNL"/>
    <property type="match status" value="1"/>
</dbReference>
<keyword evidence="8 14" id="KW-1133">Transmembrane helix</keyword>
<keyword evidence="3 12" id="KW-0245">EGF-like domain</keyword>
<dbReference type="SUPFAM" id="SSF57196">
    <property type="entry name" value="EGF/Laminin"/>
    <property type="match status" value="10"/>
</dbReference>
<evidence type="ECO:0000256" key="11">
    <source>
        <dbReference type="ARBA" id="ARBA00023180"/>
    </source>
</evidence>
<dbReference type="SMART" id="SM00215">
    <property type="entry name" value="VWC_out"/>
    <property type="match status" value="1"/>
</dbReference>
<feature type="domain" description="EGF-like" evidence="18">
    <location>
        <begin position="709"/>
        <end position="745"/>
    </location>
</feature>
<dbReference type="PROSITE" id="PS51051">
    <property type="entry name" value="DSL"/>
    <property type="match status" value="1"/>
</dbReference>
<evidence type="ECO:0000259" key="19">
    <source>
        <dbReference type="PROSITE" id="PS51051"/>
    </source>
</evidence>
<keyword evidence="11" id="KW-0325">Glycoprotein</keyword>
<name>A0A4W5QT46_9TELE</name>
<dbReference type="InterPro" id="IPR018097">
    <property type="entry name" value="EGF_Ca-bd_CS"/>
</dbReference>
<evidence type="ECO:0000256" key="9">
    <source>
        <dbReference type="ARBA" id="ARBA00023136"/>
    </source>
</evidence>
<protein>
    <recommendedName>
        <fullName evidence="14">Delta-like protein</fullName>
    </recommendedName>
</protein>
<evidence type="ECO:0000256" key="7">
    <source>
        <dbReference type="ARBA" id="ARBA00022976"/>
    </source>
</evidence>
<keyword evidence="21" id="KW-1185">Reference proteome</keyword>
<feature type="compositionally biased region" description="Basic and acidic residues" evidence="15">
    <location>
        <begin position="1140"/>
        <end position="1155"/>
    </location>
</feature>
<dbReference type="GeneTree" id="ENSGT00940000164854"/>
<feature type="disulfide bond" evidence="12">
    <location>
        <begin position="479"/>
        <end position="488"/>
    </location>
</feature>
<dbReference type="Gene3D" id="2.10.25.10">
    <property type="entry name" value="Laminin"/>
    <property type="match status" value="15"/>
</dbReference>
<dbReference type="GO" id="GO:0007219">
    <property type="term" value="P:Notch signaling pathway"/>
    <property type="evidence" value="ECO:0007669"/>
    <property type="project" value="UniProtKB-KW"/>
</dbReference>
<dbReference type="CDD" id="cd00054">
    <property type="entry name" value="EGF_CA"/>
    <property type="match status" value="12"/>
</dbReference>
<feature type="disulfide bond" evidence="12">
    <location>
        <begin position="517"/>
        <end position="526"/>
    </location>
</feature>
<dbReference type="InterPro" id="IPR056986">
    <property type="entry name" value="JAG1_1/2_dom"/>
</dbReference>
<dbReference type="Ensembl" id="ENSHHUT00000079387.1">
    <property type="protein sequence ID" value="ENSHHUP00000076888.1"/>
    <property type="gene ID" value="ENSHHUG00000044687.1"/>
</dbReference>
<evidence type="ECO:0000313" key="20">
    <source>
        <dbReference type="Ensembl" id="ENSHHUP00000076888.1"/>
    </source>
</evidence>
<feature type="domain" description="EGF-like" evidence="18">
    <location>
        <begin position="454"/>
        <end position="489"/>
    </location>
</feature>
<dbReference type="SMART" id="SM00051">
    <property type="entry name" value="DSL"/>
    <property type="match status" value="1"/>
</dbReference>
<evidence type="ECO:0000256" key="15">
    <source>
        <dbReference type="SAM" id="MobiDB-lite"/>
    </source>
</evidence>
<dbReference type="Gene3D" id="2.10.25.140">
    <property type="match status" value="1"/>
</dbReference>
<dbReference type="InterPro" id="IPR011651">
    <property type="entry name" value="Notch_ligand_N"/>
</dbReference>
<dbReference type="Proteomes" id="UP000314982">
    <property type="component" value="Unassembled WGS sequence"/>
</dbReference>
<feature type="domain" description="EGF-like" evidence="18">
    <location>
        <begin position="786"/>
        <end position="822"/>
    </location>
</feature>
<evidence type="ECO:0000256" key="14">
    <source>
        <dbReference type="RuleBase" id="RU280815"/>
    </source>
</evidence>
<feature type="disulfide bond" evidence="12">
    <location>
        <begin position="328"/>
        <end position="337"/>
    </location>
</feature>
<feature type="disulfide bond" evidence="12">
    <location>
        <begin position="621"/>
        <end position="630"/>
    </location>
</feature>
<dbReference type="FunFam" id="2.10.25.10:FF:000613">
    <property type="entry name" value="Delta-like protein"/>
    <property type="match status" value="1"/>
</dbReference>
<evidence type="ECO:0000256" key="8">
    <source>
        <dbReference type="ARBA" id="ARBA00022989"/>
    </source>
</evidence>
<dbReference type="FunFam" id="2.10.25.10:FF:000148">
    <property type="entry name" value="Delta-like protein"/>
    <property type="match status" value="1"/>
</dbReference>
<evidence type="ECO:0000256" key="12">
    <source>
        <dbReference type="PROSITE-ProRule" id="PRU00076"/>
    </source>
</evidence>
<reference evidence="21" key="1">
    <citation type="submission" date="2018-06" db="EMBL/GenBank/DDBJ databases">
        <title>Genome assembly of Danube salmon.</title>
        <authorList>
            <person name="Macqueen D.J."/>
            <person name="Gundappa M.K."/>
        </authorList>
    </citation>
    <scope>NUCLEOTIDE SEQUENCE [LARGE SCALE GENOMIC DNA]</scope>
</reference>
<dbReference type="Pfam" id="PF00008">
    <property type="entry name" value="EGF"/>
    <property type="match status" value="7"/>
</dbReference>
<dbReference type="FunFam" id="2.10.25.10:FF:000431">
    <property type="entry name" value="Delta-like protein"/>
    <property type="match status" value="1"/>
</dbReference>
<evidence type="ECO:0000256" key="13">
    <source>
        <dbReference type="PROSITE-ProRule" id="PRU00377"/>
    </source>
</evidence>
<evidence type="ECO:0000256" key="10">
    <source>
        <dbReference type="ARBA" id="ARBA00023157"/>
    </source>
</evidence>
<feature type="domain" description="EGF-like" evidence="18">
    <location>
        <begin position="671"/>
        <end position="707"/>
    </location>
</feature>
<feature type="disulfide bond" evidence="13">
    <location>
        <begin position="191"/>
        <end position="200"/>
    </location>
</feature>
<dbReference type="PROSITE" id="PS01186">
    <property type="entry name" value="EGF_2"/>
    <property type="match status" value="10"/>
</dbReference>
<dbReference type="Pfam" id="PF01414">
    <property type="entry name" value="DSL"/>
    <property type="match status" value="1"/>
</dbReference>
<evidence type="ECO:0000256" key="6">
    <source>
        <dbReference type="ARBA" id="ARBA00022737"/>
    </source>
</evidence>
<feature type="disulfide bond" evidence="12">
    <location>
        <begin position="812"/>
        <end position="821"/>
    </location>
</feature>
<dbReference type="FunFam" id="2.10.25.10:FF:000146">
    <property type="entry name" value="Putative neurogenic locus notch"/>
    <property type="match status" value="1"/>
</dbReference>
<keyword evidence="10 12" id="KW-1015">Disulfide bond</keyword>
<dbReference type="InterPro" id="IPR001774">
    <property type="entry name" value="DSL"/>
</dbReference>
<dbReference type="GO" id="GO:0045597">
    <property type="term" value="P:positive regulation of cell differentiation"/>
    <property type="evidence" value="ECO:0007669"/>
    <property type="project" value="UniProtKB-ARBA"/>
</dbReference>
<dbReference type="AlphaFoldDB" id="A0A4W5QT46"/>
<dbReference type="FunFam" id="2.10.25.10:FF:000095">
    <property type="entry name" value="Notch, isoform B"/>
    <property type="match status" value="1"/>
</dbReference>
<dbReference type="SUPFAM" id="SSF57184">
    <property type="entry name" value="Growth factor receptor domain"/>
    <property type="match status" value="1"/>
</dbReference>
<feature type="disulfide bond" evidence="12">
    <location>
        <begin position="458"/>
        <end position="468"/>
    </location>
</feature>
<feature type="transmembrane region" description="Helical" evidence="16">
    <location>
        <begin position="1086"/>
        <end position="1108"/>
    </location>
</feature>
<keyword evidence="7" id="KW-0914">Notch signaling pathway</keyword>
<feature type="domain" description="EGF-like" evidence="18">
    <location>
        <begin position="378"/>
        <end position="414"/>
    </location>
</feature>
<sequence>MWNCMGISNCLSIVCVLLTVWTEVSQSSGYFELQLIEVQNANGELSDGDCCDGERNTQDLRCSSDECDTYFRVCLKEYQTDVTTKGSCIYGTGSTNVIGGNSFQFKSAKNNQNRNNDGGKIVIPFQFAWPVSYTLIVEAWDWDNGTHSSSGEDLLIERSVRKERINHRDDRQTIQYNGLTASFEYSIRVRCDENYYGSKCNKLCRPRDDWHGHYVCDQLGNRGCMEGWMGTYCTTAICKQGCNLLQGACHAPGECKCTYGWQGPFCDSCLPYPGCVHGTCVKPWQCTCEKNWGGLLCEKDLNYCGTNKPCKNGGTCMNTEPDEYNCACPDGYSGKNCEIAEHACVSNPCANGGTCHEVPSGFECHCPAGWAGPTCAKDTDECLSNPCAQGGTCIDMENGFECLCLPQWAGNTCQIDANECMGKPCLNAYSCKNLIGGYHCACFRGWAGQNCDINVNSCHGQCQNGATCKEGQRGYVCACSPGFVGRHCDIQRNSCASGPCRNGGRCHTLLDGFVCECPHGYTGTTCEVQSNLCSPNPCQNKAQCHSLMDDFYCACPDDYEGKTCSELKDHCKTNPCEVIDSCTVAVATNGTQEGVWHISSNVCGPHGRCISQPAGNFTCSCEQGFTGTYCHENINDCVTPPCKNGGTCIDGISSFKCFCPDGWEGTLCDMDVNECSRNPCKNGGRCVDLLNDFYCQCQDNWKGKTCHSRESQCDSSTCSNGGTCFDHGDTFRCTCLSGWGGSTCNTAKNSTCDSNPCENGGTCVGAGDAYTCICKDGWEGPTCAHNANDCNPQPCYNGGVCVDGVNWFRCECAPGFAGPDCRINIDECQSSPCAYGSTCVDEINSFLCVCPLGRAGPRCQEFIGIGKACRYSGLQFPHGSRWEEECNTCQCVNGIVRCSKVRCGRRPCLLQRGGAGPDSSALCPRGQECVEHQFLTCFAKPCHQWGVCSTPDPPLPLHTQCEPNSGYLDNSCARITLIFNRDKVPQGTTVENICSELRYLPIAQTLAKDCTLLILCDLSYSNSDAVEVAMSYDQDGQEQNGDRGQIQEAASAIVGALSKRHNSTVMLAVVEVKVETQVMPQSVDHLVPVLCVVFGVLWIFCIVVCVWWTRKRKKERERESAAEDSTVNNQLEPLRVSLPQHKDNRGKDIQHECKKLMSPPDRTCDGAEGEEEEDGEEEEELRRGGMELDKFSTQKCSLAGVQDKVMGKRGVICTTRSAPVKPPHRTAYSPKDNRCKNLNAANVSEDIKDHYV</sequence>
<feature type="disulfide bond" evidence="13">
    <location>
        <begin position="224"/>
        <end position="233"/>
    </location>
</feature>
<feature type="domain" description="EGF-like" evidence="18">
    <location>
        <begin position="633"/>
        <end position="669"/>
    </location>
</feature>
<dbReference type="InterPro" id="IPR000152">
    <property type="entry name" value="EGF-type_Asp/Asn_hydroxyl_site"/>
</dbReference>
<feature type="disulfide bond" evidence="12">
    <location>
        <begin position="697"/>
        <end position="706"/>
    </location>
</feature>
<evidence type="ECO:0000259" key="18">
    <source>
        <dbReference type="PROSITE" id="PS50026"/>
    </source>
</evidence>
<feature type="domain" description="EGF-like" evidence="18">
    <location>
        <begin position="300"/>
        <end position="338"/>
    </location>
</feature>
<feature type="chain" id="PRO_5021208764" description="Delta-like protein" evidence="17">
    <location>
        <begin position="27"/>
        <end position="1252"/>
    </location>
</feature>
<dbReference type="PRINTS" id="PR02059">
    <property type="entry name" value="JAGGEDFAMILY"/>
</dbReference>
<dbReference type="FunFam" id="2.10.25.10:FF:000824">
    <property type="entry name" value="Delta-like protein"/>
    <property type="match status" value="1"/>
</dbReference>
<keyword evidence="2 14" id="KW-0217">Developmental protein</keyword>
<dbReference type="SMART" id="SM00179">
    <property type="entry name" value="EGF_CA"/>
    <property type="match status" value="14"/>
</dbReference>
<dbReference type="PRINTS" id="PR00010">
    <property type="entry name" value="EGFBLOOD"/>
</dbReference>
<keyword evidence="4 14" id="KW-0812">Transmembrane</keyword>
<accession>A0A4W5QT46</accession>
<dbReference type="PROSITE" id="PS01187">
    <property type="entry name" value="EGF_CA"/>
    <property type="match status" value="4"/>
</dbReference>
<dbReference type="GO" id="GO:1901222">
    <property type="term" value="P:regulation of non-canonical NF-kappaB signal transduction"/>
    <property type="evidence" value="ECO:0007669"/>
    <property type="project" value="UniProtKB-ARBA"/>
</dbReference>
<dbReference type="Pfam" id="PF23575">
    <property type="entry name" value="JAG1"/>
    <property type="match status" value="1"/>
</dbReference>
<evidence type="ECO:0000256" key="16">
    <source>
        <dbReference type="SAM" id="Phobius"/>
    </source>
</evidence>
<dbReference type="SMART" id="SM00181">
    <property type="entry name" value="EGF"/>
    <property type="match status" value="16"/>
</dbReference>
<dbReference type="InterPro" id="IPR001881">
    <property type="entry name" value="EGF-like_Ca-bd_dom"/>
</dbReference>
<dbReference type="FunFam" id="2.10.25.10:FF:000473">
    <property type="entry name" value="Delta-like protein"/>
    <property type="match status" value="1"/>
</dbReference>
<dbReference type="GO" id="GO:0005509">
    <property type="term" value="F:calcium ion binding"/>
    <property type="evidence" value="ECO:0007669"/>
    <property type="project" value="InterPro"/>
</dbReference>
<feature type="disulfide bond" evidence="12">
    <location>
        <begin position="442"/>
        <end position="451"/>
    </location>
</feature>
<feature type="disulfide bond" evidence="13">
    <location>
        <begin position="204"/>
        <end position="216"/>
    </location>
</feature>